<dbReference type="NCBIfam" id="TIGR02532">
    <property type="entry name" value="IV_pilin_GFxxxE"/>
    <property type="match status" value="1"/>
</dbReference>
<dbReference type="Pfam" id="PF07963">
    <property type="entry name" value="N_methyl"/>
    <property type="match status" value="1"/>
</dbReference>
<dbReference type="Proteomes" id="UP001214250">
    <property type="component" value="Chromosome 2"/>
</dbReference>
<protein>
    <submittedName>
        <fullName evidence="4">Type II secretion system protein</fullName>
    </submittedName>
</protein>
<evidence type="ECO:0000256" key="2">
    <source>
        <dbReference type="SAM" id="Phobius"/>
    </source>
</evidence>
<dbReference type="PANTHER" id="PTHR30093">
    <property type="entry name" value="GENERAL SECRETION PATHWAY PROTEIN G"/>
    <property type="match status" value="1"/>
</dbReference>
<dbReference type="Pfam" id="PF07596">
    <property type="entry name" value="SBP_bac_10"/>
    <property type="match status" value="1"/>
</dbReference>
<feature type="transmembrane region" description="Helical" evidence="2">
    <location>
        <begin position="21"/>
        <end position="40"/>
    </location>
</feature>
<evidence type="ECO:0000313" key="4">
    <source>
        <dbReference type="EMBL" id="WDE98961.1"/>
    </source>
</evidence>
<keyword evidence="5" id="KW-1185">Reference proteome</keyword>
<dbReference type="RefSeq" id="WP_274153826.1">
    <property type="nucleotide sequence ID" value="NZ_CP117812.1"/>
</dbReference>
<gene>
    <name evidence="4" type="ORF">PQO03_14065</name>
</gene>
<evidence type="ECO:0000313" key="5">
    <source>
        <dbReference type="Proteomes" id="UP001214250"/>
    </source>
</evidence>
<keyword evidence="1" id="KW-0488">Methylation</keyword>
<proteinExistence type="predicted"/>
<keyword evidence="2" id="KW-0812">Transmembrane</keyword>
<dbReference type="InterPro" id="IPR045584">
    <property type="entry name" value="Pilin-like"/>
</dbReference>
<dbReference type="InterPro" id="IPR012902">
    <property type="entry name" value="N_methyl_site"/>
</dbReference>
<dbReference type="EMBL" id="CP117812">
    <property type="protein sequence ID" value="WDE98961.1"/>
    <property type="molecule type" value="Genomic_DNA"/>
</dbReference>
<feature type="domain" description="DUF1559" evidence="3">
    <location>
        <begin position="41"/>
        <end position="71"/>
    </location>
</feature>
<keyword evidence="2" id="KW-0472">Membrane</keyword>
<name>A0ABY7VXH0_9BACT</name>
<sequence length="248" mass="27819">MKKSINHRAPKNRKTFTLIEILVVVAIIGILASLLMPVLGKARKTARNVLCMNNLRQLHLAIAMYADDNGGYVPDRSGLNNQVSWDDMLSGYDGREALEDEERNGHAFLKDTYGENYGIIYKCPFETPNATTPNMTYAFTRFSNTQDALGLMGTDAPRPHEVGKPALAIMLFEYPYSRCRLGWDNYNIKRATDQRALINGGTSMLHGPYKSNYLMADGHVEGLEIDATVVPFQANTWVTYDSLWDATK</sequence>
<dbReference type="InterPro" id="IPR011453">
    <property type="entry name" value="DUF1559"/>
</dbReference>
<dbReference type="InterPro" id="IPR000983">
    <property type="entry name" value="Bac_GSPG_pilin"/>
</dbReference>
<reference evidence="4 5" key="1">
    <citation type="submission" date="2023-02" db="EMBL/GenBank/DDBJ databases">
        <title>Genome sequence of Lentisphaera profundi SAORIC-696.</title>
        <authorList>
            <person name="Kim e."/>
            <person name="Cho J.-C."/>
            <person name="Choi A."/>
            <person name="Kang I."/>
        </authorList>
    </citation>
    <scope>NUCLEOTIDE SEQUENCE [LARGE SCALE GENOMIC DNA]</scope>
    <source>
        <strain evidence="4 5">SAORIC-696</strain>
    </source>
</reference>
<dbReference type="SUPFAM" id="SSF54523">
    <property type="entry name" value="Pili subunits"/>
    <property type="match status" value="1"/>
</dbReference>
<dbReference type="PRINTS" id="PR00813">
    <property type="entry name" value="BCTERIALGSPG"/>
</dbReference>
<dbReference type="Gene3D" id="3.30.700.10">
    <property type="entry name" value="Glycoprotein, Type 4 Pilin"/>
    <property type="match status" value="1"/>
</dbReference>
<evidence type="ECO:0000256" key="1">
    <source>
        <dbReference type="ARBA" id="ARBA00022481"/>
    </source>
</evidence>
<keyword evidence="2" id="KW-1133">Transmembrane helix</keyword>
<organism evidence="4 5">
    <name type="scientific">Lentisphaera profundi</name>
    <dbReference type="NCBI Taxonomy" id="1658616"/>
    <lineage>
        <taxon>Bacteria</taxon>
        <taxon>Pseudomonadati</taxon>
        <taxon>Lentisphaerota</taxon>
        <taxon>Lentisphaeria</taxon>
        <taxon>Lentisphaerales</taxon>
        <taxon>Lentisphaeraceae</taxon>
        <taxon>Lentisphaera</taxon>
    </lineage>
</organism>
<accession>A0ABY7VXH0</accession>
<evidence type="ECO:0000259" key="3">
    <source>
        <dbReference type="Pfam" id="PF07596"/>
    </source>
</evidence>